<dbReference type="AlphaFoldDB" id="A0A392RS54"/>
<evidence type="ECO:0000256" key="1">
    <source>
        <dbReference type="SAM" id="MobiDB-lite"/>
    </source>
</evidence>
<reference evidence="2 3" key="1">
    <citation type="journal article" date="2018" name="Front. Plant Sci.">
        <title>Red Clover (Trifolium pratense) and Zigzag Clover (T. medium) - A Picture of Genomic Similarities and Differences.</title>
        <authorList>
            <person name="Dluhosova J."/>
            <person name="Istvanek J."/>
            <person name="Nedelnik J."/>
            <person name="Repkova J."/>
        </authorList>
    </citation>
    <scope>NUCLEOTIDE SEQUENCE [LARGE SCALE GENOMIC DNA]</scope>
    <source>
        <strain evidence="3">cv. 10/8</strain>
        <tissue evidence="2">Leaf</tissue>
    </source>
</reference>
<feature type="compositionally biased region" description="Gly residues" evidence="1">
    <location>
        <begin position="33"/>
        <end position="47"/>
    </location>
</feature>
<sequence>MSRTAWREDDDGGSITEDASSFCYSEVRSNSGDDGGLHGGGLGGGLS</sequence>
<name>A0A392RS54_9FABA</name>
<accession>A0A392RS54</accession>
<dbReference type="EMBL" id="LXQA010267881">
    <property type="protein sequence ID" value="MCI39481.1"/>
    <property type="molecule type" value="Genomic_DNA"/>
</dbReference>
<evidence type="ECO:0000313" key="3">
    <source>
        <dbReference type="Proteomes" id="UP000265520"/>
    </source>
</evidence>
<comment type="caution">
    <text evidence="2">The sequence shown here is derived from an EMBL/GenBank/DDBJ whole genome shotgun (WGS) entry which is preliminary data.</text>
</comment>
<dbReference type="Proteomes" id="UP000265520">
    <property type="component" value="Unassembled WGS sequence"/>
</dbReference>
<feature type="region of interest" description="Disordered" evidence="1">
    <location>
        <begin position="26"/>
        <end position="47"/>
    </location>
</feature>
<organism evidence="2 3">
    <name type="scientific">Trifolium medium</name>
    <dbReference type="NCBI Taxonomy" id="97028"/>
    <lineage>
        <taxon>Eukaryota</taxon>
        <taxon>Viridiplantae</taxon>
        <taxon>Streptophyta</taxon>
        <taxon>Embryophyta</taxon>
        <taxon>Tracheophyta</taxon>
        <taxon>Spermatophyta</taxon>
        <taxon>Magnoliopsida</taxon>
        <taxon>eudicotyledons</taxon>
        <taxon>Gunneridae</taxon>
        <taxon>Pentapetalae</taxon>
        <taxon>rosids</taxon>
        <taxon>fabids</taxon>
        <taxon>Fabales</taxon>
        <taxon>Fabaceae</taxon>
        <taxon>Papilionoideae</taxon>
        <taxon>50 kb inversion clade</taxon>
        <taxon>NPAAA clade</taxon>
        <taxon>Hologalegina</taxon>
        <taxon>IRL clade</taxon>
        <taxon>Trifolieae</taxon>
        <taxon>Trifolium</taxon>
    </lineage>
</organism>
<keyword evidence="3" id="KW-1185">Reference proteome</keyword>
<proteinExistence type="predicted"/>
<evidence type="ECO:0000313" key="2">
    <source>
        <dbReference type="EMBL" id="MCI39481.1"/>
    </source>
</evidence>
<protein>
    <submittedName>
        <fullName evidence="2">Uncharacterized protein</fullName>
    </submittedName>
</protein>